<dbReference type="GeneID" id="63210143"/>
<dbReference type="Pfam" id="PF00462">
    <property type="entry name" value="Glutaredoxin"/>
    <property type="match status" value="1"/>
</dbReference>
<keyword evidence="3" id="KW-1185">Reference proteome</keyword>
<dbReference type="EMBL" id="MG009575">
    <property type="protein sequence ID" value="ATN94003.1"/>
    <property type="molecule type" value="Genomic_DNA"/>
</dbReference>
<protein>
    <submittedName>
        <fullName evidence="2">Glutaredoxin</fullName>
    </submittedName>
</protein>
<dbReference type="Gene3D" id="3.40.30.10">
    <property type="entry name" value="Glutaredoxin"/>
    <property type="match status" value="1"/>
</dbReference>
<reference evidence="3" key="1">
    <citation type="submission" date="2017-09" db="EMBL/GenBank/DDBJ databases">
        <authorList>
            <person name="Ehlers B."/>
            <person name="Leendertz F.H."/>
        </authorList>
    </citation>
    <scope>NUCLEOTIDE SEQUENCE [LARGE SCALE GENOMIC DNA]</scope>
</reference>
<organism evidence="2 3">
    <name type="scientific">Mycobacterium phage Kumao</name>
    <dbReference type="NCBI Taxonomy" id="2041344"/>
    <lineage>
        <taxon>Viruses</taxon>
        <taxon>Duplodnaviria</taxon>
        <taxon>Heunggongvirae</taxon>
        <taxon>Uroviricota</taxon>
        <taxon>Caudoviricetes</taxon>
        <taxon>Vilmaviridae</taxon>
        <taxon>Kumaovirus</taxon>
        <taxon>Kumaovirus kumao</taxon>
    </lineage>
</organism>
<gene>
    <name evidence="2" type="primary">40</name>
    <name evidence="2" type="ORF">SEA_KUMAO_40</name>
</gene>
<dbReference type="PROSITE" id="PS51354">
    <property type="entry name" value="GLUTAREDOXIN_2"/>
    <property type="match status" value="1"/>
</dbReference>
<evidence type="ECO:0000259" key="1">
    <source>
        <dbReference type="Pfam" id="PF00462"/>
    </source>
</evidence>
<name>A0A2D1GPY9_9CAUD</name>
<dbReference type="CDD" id="cd02976">
    <property type="entry name" value="NrdH"/>
    <property type="match status" value="1"/>
</dbReference>
<feature type="domain" description="Glutaredoxin" evidence="1">
    <location>
        <begin position="6"/>
        <end position="62"/>
    </location>
</feature>
<evidence type="ECO:0000313" key="3">
    <source>
        <dbReference type="Proteomes" id="UP000229090"/>
    </source>
</evidence>
<dbReference type="RefSeq" id="YP_010013530.1">
    <property type="nucleotide sequence ID" value="NC_053512.1"/>
</dbReference>
<proteinExistence type="predicted"/>
<evidence type="ECO:0000313" key="2">
    <source>
        <dbReference type="EMBL" id="ATN94003.1"/>
    </source>
</evidence>
<dbReference type="InterPro" id="IPR002109">
    <property type="entry name" value="Glutaredoxin"/>
</dbReference>
<accession>A0A2D1GPY9</accession>
<sequence>MSDVSITVFSSGPGCFRCKTVERHLKKRGVPYTEVRVDQDAAQRDRLIAMGYREAPVVVATVDGKEEIRPGYHPDWLDEIAEKIAA</sequence>
<dbReference type="KEGG" id="vg:63210143"/>
<dbReference type="InterPro" id="IPR036249">
    <property type="entry name" value="Thioredoxin-like_sf"/>
</dbReference>
<dbReference type="Proteomes" id="UP000229090">
    <property type="component" value="Segment"/>
</dbReference>
<dbReference type="SUPFAM" id="SSF52833">
    <property type="entry name" value="Thioredoxin-like"/>
    <property type="match status" value="1"/>
</dbReference>